<gene>
    <name evidence="1" type="ORF">F0U60_54300</name>
</gene>
<name>A0ABY9X9L8_9BACT</name>
<dbReference type="Proteomes" id="UP001611383">
    <property type="component" value="Chromosome"/>
</dbReference>
<keyword evidence="2" id="KW-1185">Reference proteome</keyword>
<proteinExistence type="predicted"/>
<dbReference type="EMBL" id="CP043494">
    <property type="protein sequence ID" value="WNG52093.1"/>
    <property type="molecule type" value="Genomic_DNA"/>
</dbReference>
<dbReference type="RefSeq" id="WP_395812449.1">
    <property type="nucleotide sequence ID" value="NZ_CP043494.1"/>
</dbReference>
<organism evidence="1 2">
    <name type="scientific">Archangium minus</name>
    <dbReference type="NCBI Taxonomy" id="83450"/>
    <lineage>
        <taxon>Bacteria</taxon>
        <taxon>Pseudomonadati</taxon>
        <taxon>Myxococcota</taxon>
        <taxon>Myxococcia</taxon>
        <taxon>Myxococcales</taxon>
        <taxon>Cystobacterineae</taxon>
        <taxon>Archangiaceae</taxon>
        <taxon>Archangium</taxon>
    </lineage>
</organism>
<reference evidence="1 2" key="1">
    <citation type="submission" date="2019-08" db="EMBL/GenBank/DDBJ databases">
        <title>Archangium and Cystobacter genomes.</title>
        <authorList>
            <person name="Chen I.-C.K."/>
            <person name="Wielgoss S."/>
        </authorList>
    </citation>
    <scope>NUCLEOTIDE SEQUENCE [LARGE SCALE GENOMIC DNA]</scope>
    <source>
        <strain evidence="1 2">Cbm 6</strain>
    </source>
</reference>
<sequence length="70" mass="7630">MAGDALHLLERELEVLERSWAPLAQVGPDSSNAPSEARSLSLHEHLLERVGFLRAAIRVAREAGGFVRIG</sequence>
<evidence type="ECO:0000313" key="1">
    <source>
        <dbReference type="EMBL" id="WNG52093.1"/>
    </source>
</evidence>
<evidence type="ECO:0000313" key="2">
    <source>
        <dbReference type="Proteomes" id="UP001611383"/>
    </source>
</evidence>
<protein>
    <submittedName>
        <fullName evidence="1">Uncharacterized protein</fullName>
    </submittedName>
</protein>
<accession>A0ABY9X9L8</accession>